<dbReference type="EMBL" id="BARS01014009">
    <property type="protein sequence ID" value="GAF89058.1"/>
    <property type="molecule type" value="Genomic_DNA"/>
</dbReference>
<sequence>RVRLVTVTSGTGASTAFGLAEEVIAGLYDLPKQGTAA</sequence>
<organism evidence="1">
    <name type="scientific">marine sediment metagenome</name>
    <dbReference type="NCBI Taxonomy" id="412755"/>
    <lineage>
        <taxon>unclassified sequences</taxon>
        <taxon>metagenomes</taxon>
        <taxon>ecological metagenomes</taxon>
    </lineage>
</organism>
<gene>
    <name evidence="1" type="ORF">S01H1_23930</name>
</gene>
<name>X0T6F4_9ZZZZ</name>
<reference evidence="1" key="1">
    <citation type="journal article" date="2014" name="Front. Microbiol.">
        <title>High frequency of phylogenetically diverse reductive dehalogenase-homologous genes in deep subseafloor sedimentary metagenomes.</title>
        <authorList>
            <person name="Kawai M."/>
            <person name="Futagami T."/>
            <person name="Toyoda A."/>
            <person name="Takaki Y."/>
            <person name="Nishi S."/>
            <person name="Hori S."/>
            <person name="Arai W."/>
            <person name="Tsubouchi T."/>
            <person name="Morono Y."/>
            <person name="Uchiyama I."/>
            <person name="Ito T."/>
            <person name="Fujiyama A."/>
            <person name="Inagaki F."/>
            <person name="Takami H."/>
        </authorList>
    </citation>
    <scope>NUCLEOTIDE SEQUENCE</scope>
    <source>
        <strain evidence="1">Expedition CK06-06</strain>
    </source>
</reference>
<protein>
    <submittedName>
        <fullName evidence="1">Uncharacterized protein</fullName>
    </submittedName>
</protein>
<evidence type="ECO:0000313" key="1">
    <source>
        <dbReference type="EMBL" id="GAF89058.1"/>
    </source>
</evidence>
<proteinExistence type="predicted"/>
<dbReference type="AlphaFoldDB" id="X0T6F4"/>
<accession>X0T6F4</accession>
<comment type="caution">
    <text evidence="1">The sequence shown here is derived from an EMBL/GenBank/DDBJ whole genome shotgun (WGS) entry which is preliminary data.</text>
</comment>
<feature type="non-terminal residue" evidence="1">
    <location>
        <position position="1"/>
    </location>
</feature>